<evidence type="ECO:0000313" key="6">
    <source>
        <dbReference type="EMBL" id="SEL36204.1"/>
    </source>
</evidence>
<dbReference type="Gene3D" id="3.10.105.10">
    <property type="entry name" value="Dipeptide-binding Protein, Domain 3"/>
    <property type="match status" value="1"/>
</dbReference>
<sequence>MKRPPFDLPCIEALRARAGAHGNPAIDAFLAGRVTRRELLRHASVLGLALAGSGLASTPAAQAQTQQQQPTDQTIRVAHLMPAGAIDPLTVTDAGGLCLLNQTGEFLLNDDADNQLQPALALSWQPNAKADVWTFRLRPGVKFHDGQPFGARDVVATFDRLADPATGSAALSVLKGVLSKGGTRAVDAHTVAFHLDAPNGNFPYYVSSDNYNAVLLPANYAGDYEKTFIGTGPLRFESYRARRGASFVRNPDYWGDKALPQRVQFTFYADEQAQLLALLGNDADAMGTFTVQGGIGILDDPHFKVLGVRSSAHRQIHMRNDVPAFRDKRVRQALALAIDRDVLARGLFRGRASVGNDSPFAPVFPSTATDVPQRRIDVAKARRLLAEAGVANGFDVTLTTEKYMEIPELAVIVQNAAKAIGVRIGLRIESQAQYYGAGAYGRSDWLDAPLGITDYGHRGVPNVFLNAPLTSGGTWNAAHFRNPQYDRLVAQFVAALDLVEQKRIAAQIETLLLDETPVIIPYFYDQLIAQRAALQGVRFTALAQLYFDRAVLAA</sequence>
<dbReference type="CDD" id="cd08503">
    <property type="entry name" value="PBP2_NikA_DppA_OppA_like_17"/>
    <property type="match status" value="1"/>
</dbReference>
<dbReference type="GO" id="GO:1904680">
    <property type="term" value="F:peptide transmembrane transporter activity"/>
    <property type="evidence" value="ECO:0007669"/>
    <property type="project" value="TreeGrafter"/>
</dbReference>
<comment type="similarity">
    <text evidence="2">Belongs to the bacterial solute-binding protein 5 family.</text>
</comment>
<dbReference type="Gene3D" id="3.90.76.10">
    <property type="entry name" value="Dipeptide-binding Protein, Domain 1"/>
    <property type="match status" value="1"/>
</dbReference>
<evidence type="ECO:0000256" key="1">
    <source>
        <dbReference type="ARBA" id="ARBA00004196"/>
    </source>
</evidence>
<dbReference type="PANTHER" id="PTHR30290:SF10">
    <property type="entry name" value="PERIPLASMIC OLIGOPEPTIDE-BINDING PROTEIN-RELATED"/>
    <property type="match status" value="1"/>
</dbReference>
<dbReference type="Pfam" id="PF00496">
    <property type="entry name" value="SBP_bac_5"/>
    <property type="match status" value="1"/>
</dbReference>
<keyword evidence="4" id="KW-0732">Signal</keyword>
<evidence type="ECO:0000256" key="2">
    <source>
        <dbReference type="ARBA" id="ARBA00005695"/>
    </source>
</evidence>
<dbReference type="GO" id="GO:0043190">
    <property type="term" value="C:ATP-binding cassette (ABC) transporter complex"/>
    <property type="evidence" value="ECO:0007669"/>
    <property type="project" value="InterPro"/>
</dbReference>
<dbReference type="Gene3D" id="3.40.190.10">
    <property type="entry name" value="Periplasmic binding protein-like II"/>
    <property type="match status" value="1"/>
</dbReference>
<name>A0A1H7PLC2_9BURK</name>
<dbReference type="SUPFAM" id="SSF53850">
    <property type="entry name" value="Periplasmic binding protein-like II"/>
    <property type="match status" value="1"/>
</dbReference>
<organism evidence="6 7">
    <name type="scientific">Paraburkholderia caballeronis</name>
    <dbReference type="NCBI Taxonomy" id="416943"/>
    <lineage>
        <taxon>Bacteria</taxon>
        <taxon>Pseudomonadati</taxon>
        <taxon>Pseudomonadota</taxon>
        <taxon>Betaproteobacteria</taxon>
        <taxon>Burkholderiales</taxon>
        <taxon>Burkholderiaceae</taxon>
        <taxon>Paraburkholderia</taxon>
    </lineage>
</organism>
<feature type="domain" description="Solute-binding protein family 5" evidence="5">
    <location>
        <begin position="116"/>
        <end position="435"/>
    </location>
</feature>
<dbReference type="InterPro" id="IPR000914">
    <property type="entry name" value="SBP_5_dom"/>
</dbReference>
<dbReference type="EMBL" id="FOAJ01000007">
    <property type="protein sequence ID" value="SEL36204.1"/>
    <property type="molecule type" value="Genomic_DNA"/>
</dbReference>
<keyword evidence="7" id="KW-1185">Reference proteome</keyword>
<dbReference type="AlphaFoldDB" id="A0A1H7PLC2"/>
<reference evidence="7" key="1">
    <citation type="submission" date="2016-10" db="EMBL/GenBank/DDBJ databases">
        <authorList>
            <person name="Varghese N."/>
            <person name="Submissions S."/>
        </authorList>
    </citation>
    <scope>NUCLEOTIDE SEQUENCE [LARGE SCALE GENOMIC DNA]</scope>
    <source>
        <strain evidence="7">LMG 26416</strain>
    </source>
</reference>
<dbReference type="PANTHER" id="PTHR30290">
    <property type="entry name" value="PERIPLASMIC BINDING COMPONENT OF ABC TRANSPORTER"/>
    <property type="match status" value="1"/>
</dbReference>
<dbReference type="GO" id="GO:0015833">
    <property type="term" value="P:peptide transport"/>
    <property type="evidence" value="ECO:0007669"/>
    <property type="project" value="TreeGrafter"/>
</dbReference>
<dbReference type="InterPro" id="IPR030678">
    <property type="entry name" value="Peptide/Ni-bd"/>
</dbReference>
<keyword evidence="3" id="KW-0813">Transport</keyword>
<proteinExistence type="inferred from homology"/>
<dbReference type="PROSITE" id="PS51318">
    <property type="entry name" value="TAT"/>
    <property type="match status" value="1"/>
</dbReference>
<protein>
    <submittedName>
        <fullName evidence="6">Peptide/nickel transport system substrate-binding protein</fullName>
    </submittedName>
</protein>
<evidence type="ECO:0000259" key="5">
    <source>
        <dbReference type="Pfam" id="PF00496"/>
    </source>
</evidence>
<gene>
    <name evidence="6" type="ORF">SAMN05192542_10733</name>
</gene>
<evidence type="ECO:0000256" key="4">
    <source>
        <dbReference type="ARBA" id="ARBA00022729"/>
    </source>
</evidence>
<dbReference type="GO" id="GO:0030288">
    <property type="term" value="C:outer membrane-bounded periplasmic space"/>
    <property type="evidence" value="ECO:0007669"/>
    <property type="project" value="UniProtKB-ARBA"/>
</dbReference>
<dbReference type="OrthoDB" id="9801799at2"/>
<dbReference type="STRING" id="416943.SAMN05445871_0969"/>
<accession>A0A1H7PLC2</accession>
<dbReference type="PIRSF" id="PIRSF002741">
    <property type="entry name" value="MppA"/>
    <property type="match status" value="1"/>
</dbReference>
<dbReference type="InterPro" id="IPR006311">
    <property type="entry name" value="TAT_signal"/>
</dbReference>
<dbReference type="Proteomes" id="UP000199120">
    <property type="component" value="Unassembled WGS sequence"/>
</dbReference>
<dbReference type="RefSeq" id="WP_090542723.1">
    <property type="nucleotide sequence ID" value="NZ_FNSR01000001.1"/>
</dbReference>
<dbReference type="InterPro" id="IPR039424">
    <property type="entry name" value="SBP_5"/>
</dbReference>
<comment type="subcellular location">
    <subcellularLocation>
        <location evidence="1">Cell envelope</location>
    </subcellularLocation>
</comment>
<evidence type="ECO:0000256" key="3">
    <source>
        <dbReference type="ARBA" id="ARBA00022448"/>
    </source>
</evidence>
<evidence type="ECO:0000313" key="7">
    <source>
        <dbReference type="Proteomes" id="UP000199120"/>
    </source>
</evidence>